<dbReference type="KEGG" id="srhi:H9L12_04600"/>
<keyword evidence="3" id="KW-1185">Reference proteome</keyword>
<dbReference type="AlphaFoldDB" id="A0A7G9SDA1"/>
<gene>
    <name evidence="2" type="ORF">H9L12_04600</name>
</gene>
<proteinExistence type="predicted"/>
<protein>
    <submittedName>
        <fullName evidence="2">ABC transporter</fullName>
    </submittedName>
</protein>
<accession>A0A7G9SDA1</accession>
<feature type="transmembrane region" description="Helical" evidence="1">
    <location>
        <begin position="79"/>
        <end position="101"/>
    </location>
</feature>
<dbReference type="Proteomes" id="UP000515955">
    <property type="component" value="Chromosome"/>
</dbReference>
<feature type="transmembrane region" description="Helical" evidence="1">
    <location>
        <begin position="191"/>
        <end position="213"/>
    </location>
</feature>
<evidence type="ECO:0000313" key="3">
    <source>
        <dbReference type="Proteomes" id="UP000515955"/>
    </source>
</evidence>
<dbReference type="EMBL" id="CP060717">
    <property type="protein sequence ID" value="QNN65826.1"/>
    <property type="molecule type" value="Genomic_DNA"/>
</dbReference>
<sequence length="221" mass="23366">MMLLAIAAPIFVAVITVLIALRNKSAVPYLNFGMTGAAFWAFAMLPMTVTALSVLMSQMEHGPEAGIIGLPFPGPARMFLAKLIVLAIVVAAMSAWLWTLLFAGWQVVAAMKPVVGTFDKAGLAMTLGKMWAASGLMIVLQLWLALRTRSFVPPLVLGITGTFVAVAAASAREGAYFPWLMPLHILSTDPAMGVMALQIGIIGGAGALLAMIVDLNRREAV</sequence>
<feature type="transmembrane region" description="Helical" evidence="1">
    <location>
        <begin position="121"/>
        <end position="144"/>
    </location>
</feature>
<name>A0A7G9SDA1_9SPHN</name>
<feature type="transmembrane region" description="Helical" evidence="1">
    <location>
        <begin position="151"/>
        <end position="171"/>
    </location>
</feature>
<evidence type="ECO:0000313" key="2">
    <source>
        <dbReference type="EMBL" id="QNN65826.1"/>
    </source>
</evidence>
<keyword evidence="1" id="KW-0472">Membrane</keyword>
<evidence type="ECO:0000256" key="1">
    <source>
        <dbReference type="SAM" id="Phobius"/>
    </source>
</evidence>
<feature type="transmembrane region" description="Helical" evidence="1">
    <location>
        <begin position="38"/>
        <end position="58"/>
    </location>
</feature>
<reference evidence="2 3" key="1">
    <citation type="submission" date="2020-08" db="EMBL/GenBank/DDBJ databases">
        <title>Genome sequence of Sphingomonas rhizophila KACC 19189T.</title>
        <authorList>
            <person name="Hyun D.-W."/>
            <person name="Bae J.-W."/>
        </authorList>
    </citation>
    <scope>NUCLEOTIDE SEQUENCE [LARGE SCALE GENOMIC DNA]</scope>
    <source>
        <strain evidence="2 3">KACC 19189</strain>
    </source>
</reference>
<keyword evidence="1" id="KW-0812">Transmembrane</keyword>
<organism evidence="2 3">
    <name type="scientific">Sphingomonas rhizophila</name>
    <dbReference type="NCBI Taxonomy" id="2071607"/>
    <lineage>
        <taxon>Bacteria</taxon>
        <taxon>Pseudomonadati</taxon>
        <taxon>Pseudomonadota</taxon>
        <taxon>Alphaproteobacteria</taxon>
        <taxon>Sphingomonadales</taxon>
        <taxon>Sphingomonadaceae</taxon>
        <taxon>Sphingomonas</taxon>
    </lineage>
</organism>
<keyword evidence="1" id="KW-1133">Transmembrane helix</keyword>